<dbReference type="PROSITE" id="PS00447">
    <property type="entry name" value="DNA_POLYMERASE_A"/>
    <property type="match status" value="1"/>
</dbReference>
<keyword evidence="4" id="KW-0548">Nucleotidyltransferase</keyword>
<keyword evidence="7" id="KW-0239">DNA-directed DNA polymerase</keyword>
<comment type="catalytic activity">
    <reaction evidence="10">
        <text>DNA(n) + a 2'-deoxyribonucleoside 5'-triphosphate = DNA(n+1) + diphosphate</text>
        <dbReference type="Rhea" id="RHEA:22508"/>
        <dbReference type="Rhea" id="RHEA-COMP:17339"/>
        <dbReference type="Rhea" id="RHEA-COMP:17340"/>
        <dbReference type="ChEBI" id="CHEBI:33019"/>
        <dbReference type="ChEBI" id="CHEBI:61560"/>
        <dbReference type="ChEBI" id="CHEBI:173112"/>
        <dbReference type="EC" id="2.7.7.7"/>
    </reaction>
</comment>
<dbReference type="FunFam" id="1.10.150.20:FF:000002">
    <property type="entry name" value="DNA polymerase I"/>
    <property type="match status" value="1"/>
</dbReference>
<dbReference type="CDD" id="cd08637">
    <property type="entry name" value="DNA_pol_A_pol_I_C"/>
    <property type="match status" value="1"/>
</dbReference>
<dbReference type="Gene3D" id="1.20.1060.10">
    <property type="entry name" value="Taq DNA Polymerase, Chain T, domain 4"/>
    <property type="match status" value="1"/>
</dbReference>
<gene>
    <name evidence="13" type="ORF">A3A35_00550</name>
</gene>
<dbReference type="STRING" id="1798508.A3A35_00550"/>
<dbReference type="SUPFAM" id="SSF88723">
    <property type="entry name" value="PIN domain-like"/>
    <property type="match status" value="1"/>
</dbReference>
<dbReference type="CDD" id="cd09898">
    <property type="entry name" value="H3TH_53EXO"/>
    <property type="match status" value="1"/>
</dbReference>
<evidence type="ECO:0000313" key="13">
    <source>
        <dbReference type="EMBL" id="OGG71644.1"/>
    </source>
</evidence>
<dbReference type="PANTHER" id="PTHR10133">
    <property type="entry name" value="DNA POLYMERASE I"/>
    <property type="match status" value="1"/>
</dbReference>
<dbReference type="FunFam" id="1.20.1060.10:FF:000001">
    <property type="entry name" value="DNA polymerase I"/>
    <property type="match status" value="1"/>
</dbReference>
<reference evidence="13 14" key="1">
    <citation type="journal article" date="2016" name="Nat. Commun.">
        <title>Thousands of microbial genomes shed light on interconnected biogeochemical processes in an aquifer system.</title>
        <authorList>
            <person name="Anantharaman K."/>
            <person name="Brown C.T."/>
            <person name="Hug L.A."/>
            <person name="Sharon I."/>
            <person name="Castelle C.J."/>
            <person name="Probst A.J."/>
            <person name="Thomas B.C."/>
            <person name="Singh A."/>
            <person name="Wilkins M.J."/>
            <person name="Karaoz U."/>
            <person name="Brodie E.L."/>
            <person name="Williams K.H."/>
            <person name="Hubbard S.S."/>
            <person name="Banfield J.F."/>
        </authorList>
    </citation>
    <scope>NUCLEOTIDE SEQUENCE [LARGE SCALE GENOMIC DNA]</scope>
</reference>
<dbReference type="Pfam" id="PF01367">
    <property type="entry name" value="5_3_exonuc"/>
    <property type="match status" value="1"/>
</dbReference>
<keyword evidence="8" id="KW-0238">DNA-binding</keyword>
<evidence type="ECO:0000313" key="14">
    <source>
        <dbReference type="Proteomes" id="UP000179115"/>
    </source>
</evidence>
<dbReference type="InterPro" id="IPR002421">
    <property type="entry name" value="5-3_exonuclease"/>
</dbReference>
<dbReference type="InterPro" id="IPR008918">
    <property type="entry name" value="HhH2"/>
</dbReference>
<evidence type="ECO:0000256" key="6">
    <source>
        <dbReference type="ARBA" id="ARBA00022763"/>
    </source>
</evidence>
<dbReference type="GO" id="GO:0006302">
    <property type="term" value="P:double-strand break repair"/>
    <property type="evidence" value="ECO:0007669"/>
    <property type="project" value="TreeGrafter"/>
</dbReference>
<evidence type="ECO:0000256" key="7">
    <source>
        <dbReference type="ARBA" id="ARBA00022932"/>
    </source>
</evidence>
<keyword evidence="9" id="KW-0234">DNA repair</keyword>
<evidence type="ECO:0000256" key="2">
    <source>
        <dbReference type="ARBA" id="ARBA00012417"/>
    </source>
</evidence>
<dbReference type="InterPro" id="IPR036279">
    <property type="entry name" value="5-3_exonuclease_C_sf"/>
</dbReference>
<dbReference type="Proteomes" id="UP000179115">
    <property type="component" value="Unassembled WGS sequence"/>
</dbReference>
<dbReference type="EC" id="2.7.7.7" evidence="2"/>
<evidence type="ECO:0000256" key="8">
    <source>
        <dbReference type="ARBA" id="ARBA00023125"/>
    </source>
</evidence>
<dbReference type="GO" id="GO:0006261">
    <property type="term" value="P:DNA-templated DNA replication"/>
    <property type="evidence" value="ECO:0007669"/>
    <property type="project" value="InterPro"/>
</dbReference>
<dbReference type="Gene3D" id="1.10.150.20">
    <property type="entry name" value="5' to 3' exonuclease, C-terminal subdomain"/>
    <property type="match status" value="2"/>
</dbReference>
<sequence>MVKKVATKEKLSTKKGGGMKKRLVLLDAHAIIHRAYHALPQFTSAKGEPTGALYGLSAMLLKIINDLKPDYLAACYDLPGPTYRHEAYEGYKAKRVELEGDLVAQINRSRDIFKAFNIQIYEAPGFEADDMLGTIVEKLKKDKNTDIIIASGDMDTLQLVDDRKVRVYTLRRGINDTILYDEKAVKERFGFKPRSLPDYKGLRGDPSDNIIGIKGIGEKTASTLIKEFGTIEEMYKALKYGPKHFEKVGCSPRIIEILKEGEEEALFSKMLAEIRRDAPIIFALPKKTWRESLDVGAILALFSDLSFRTLAVRVRALFGETLARAEKKEALEEAVDPRELKGAGIALWLLHSDTTNPSLEDILHFTKKHSFKASEEALLLAIKKEGLERVYREIELPLMPIIEKMQARGVKIDTGYLRELSEKYHRELAKLEKKIYEQAGATFNINSPRQLGEVLFDKLALASKNQKLTSTGQKSTRESELEKLRNLHPVIGDILQYRELQKLLSTYIDNIPLMVDERGRLHAHFEQCGTTTGRMSSSSPNLQNIPIRTDLGRAIRNAFVADEGFSIATLDYSQIELRLAAIMSGDSKLIGIFRSGGDVHAAVAAEVFKVPPEQVDREMRRRAKVINFGILYGMGVNALKANLGTSRAEAQVYYNEYFKNFSGLAEYLEKIKSAVARRGYTETLFGRRRYFEGIRSSIPYVRASAERMAINAPLQGTSADIIKLAMIRIDEHLQKEKLENDCRLLLQVHDELVYEVRTALLQKLVPEIKKIMESILPLSETAGVPFAATASAGKNWGEAERLVISE</sequence>
<dbReference type="FunFam" id="1.10.150.20:FF:000003">
    <property type="entry name" value="DNA polymerase I"/>
    <property type="match status" value="1"/>
</dbReference>
<dbReference type="GO" id="GO:0003677">
    <property type="term" value="F:DNA binding"/>
    <property type="evidence" value="ECO:0007669"/>
    <property type="project" value="UniProtKB-KW"/>
</dbReference>
<dbReference type="PRINTS" id="PR00868">
    <property type="entry name" value="DNAPOLI"/>
</dbReference>
<dbReference type="Gene3D" id="3.40.50.1010">
    <property type="entry name" value="5'-nuclease"/>
    <property type="match status" value="1"/>
</dbReference>
<organism evidence="13 14">
    <name type="scientific">Candidatus Kaiserbacteria bacterium RIFCSPLOWO2_01_FULL_51_21</name>
    <dbReference type="NCBI Taxonomy" id="1798508"/>
    <lineage>
        <taxon>Bacteria</taxon>
        <taxon>Candidatus Kaiseribacteriota</taxon>
    </lineage>
</organism>
<evidence type="ECO:0000256" key="3">
    <source>
        <dbReference type="ARBA" id="ARBA00022679"/>
    </source>
</evidence>
<evidence type="ECO:0000259" key="11">
    <source>
        <dbReference type="SMART" id="SM00475"/>
    </source>
</evidence>
<comment type="similarity">
    <text evidence="1">Belongs to the DNA polymerase type-A family.</text>
</comment>
<dbReference type="InterPro" id="IPR029060">
    <property type="entry name" value="PIN-like_dom_sf"/>
</dbReference>
<evidence type="ECO:0000259" key="12">
    <source>
        <dbReference type="SMART" id="SM00482"/>
    </source>
</evidence>
<dbReference type="SUPFAM" id="SSF47807">
    <property type="entry name" value="5' to 3' exonuclease, C-terminal subdomain"/>
    <property type="match status" value="1"/>
</dbReference>
<dbReference type="SMART" id="SM00482">
    <property type="entry name" value="POLAc"/>
    <property type="match status" value="1"/>
</dbReference>
<proteinExistence type="inferred from homology"/>
<evidence type="ECO:0000256" key="9">
    <source>
        <dbReference type="ARBA" id="ARBA00023204"/>
    </source>
</evidence>
<evidence type="ECO:0000256" key="4">
    <source>
        <dbReference type="ARBA" id="ARBA00022695"/>
    </source>
</evidence>
<dbReference type="GO" id="GO:0008409">
    <property type="term" value="F:5'-3' exonuclease activity"/>
    <property type="evidence" value="ECO:0007669"/>
    <property type="project" value="InterPro"/>
</dbReference>
<dbReference type="InterPro" id="IPR019760">
    <property type="entry name" value="DNA-dir_DNA_pol_A_CS"/>
</dbReference>
<dbReference type="SMART" id="SM00475">
    <property type="entry name" value="53EXOc"/>
    <property type="match status" value="1"/>
</dbReference>
<dbReference type="Pfam" id="PF00476">
    <property type="entry name" value="DNA_pol_A"/>
    <property type="match status" value="1"/>
</dbReference>
<dbReference type="SUPFAM" id="SSF56672">
    <property type="entry name" value="DNA/RNA polymerases"/>
    <property type="match status" value="1"/>
</dbReference>
<keyword evidence="5" id="KW-0235">DNA replication</keyword>
<evidence type="ECO:0000256" key="10">
    <source>
        <dbReference type="ARBA" id="ARBA00049244"/>
    </source>
</evidence>
<feature type="domain" description="DNA-directed DNA polymerase family A palm" evidence="12">
    <location>
        <begin position="552"/>
        <end position="760"/>
    </location>
</feature>
<dbReference type="InterPro" id="IPR043502">
    <property type="entry name" value="DNA/RNA_pol_sf"/>
</dbReference>
<dbReference type="EMBL" id="MFLV01000011">
    <property type="protein sequence ID" value="OGG71644.1"/>
    <property type="molecule type" value="Genomic_DNA"/>
</dbReference>
<dbReference type="GO" id="GO:0003887">
    <property type="term" value="F:DNA-directed DNA polymerase activity"/>
    <property type="evidence" value="ECO:0007669"/>
    <property type="project" value="UniProtKB-KW"/>
</dbReference>
<dbReference type="SMART" id="SM00279">
    <property type="entry name" value="HhH2"/>
    <property type="match status" value="1"/>
</dbReference>
<comment type="caution">
    <text evidence="13">The sequence shown here is derived from an EMBL/GenBank/DDBJ whole genome shotgun (WGS) entry which is preliminary data.</text>
</comment>
<dbReference type="InterPro" id="IPR020045">
    <property type="entry name" value="DNA_polI_H3TH"/>
</dbReference>
<dbReference type="Gene3D" id="3.30.70.370">
    <property type="match status" value="1"/>
</dbReference>
<dbReference type="Pfam" id="PF02739">
    <property type="entry name" value="5_3_exonuc_N"/>
    <property type="match status" value="1"/>
</dbReference>
<dbReference type="CDD" id="cd09859">
    <property type="entry name" value="PIN_53EXO"/>
    <property type="match status" value="1"/>
</dbReference>
<feature type="domain" description="5'-3' exonuclease" evidence="11">
    <location>
        <begin position="21"/>
        <end position="290"/>
    </location>
</feature>
<dbReference type="AlphaFoldDB" id="A0A1F6ED98"/>
<dbReference type="InterPro" id="IPR001098">
    <property type="entry name" value="DNA-dir_DNA_pol_A_palm_dom"/>
</dbReference>
<dbReference type="PANTHER" id="PTHR10133:SF27">
    <property type="entry name" value="DNA POLYMERASE NU"/>
    <property type="match status" value="1"/>
</dbReference>
<accession>A0A1F6ED98</accession>
<keyword evidence="3" id="KW-0808">Transferase</keyword>
<keyword evidence="6" id="KW-0227">DNA damage</keyword>
<dbReference type="InterPro" id="IPR020046">
    <property type="entry name" value="5-3_exonucl_a-hlix_arch_N"/>
</dbReference>
<name>A0A1F6ED98_9BACT</name>
<dbReference type="InterPro" id="IPR002298">
    <property type="entry name" value="DNA_polymerase_A"/>
</dbReference>
<evidence type="ECO:0000256" key="1">
    <source>
        <dbReference type="ARBA" id="ARBA00007705"/>
    </source>
</evidence>
<evidence type="ECO:0000256" key="5">
    <source>
        <dbReference type="ARBA" id="ARBA00022705"/>
    </source>
</evidence>
<protein>
    <recommendedName>
        <fullName evidence="2">DNA-directed DNA polymerase</fullName>
        <ecNumber evidence="2">2.7.7.7</ecNumber>
    </recommendedName>
</protein>